<evidence type="ECO:0000259" key="3">
    <source>
        <dbReference type="PROSITE" id="PS50102"/>
    </source>
</evidence>
<dbReference type="Pfam" id="PF07744">
    <property type="entry name" value="SPOC"/>
    <property type="match status" value="1"/>
</dbReference>
<dbReference type="InterPro" id="IPR000504">
    <property type="entry name" value="RRM_dom"/>
</dbReference>
<reference evidence="4" key="1">
    <citation type="journal article" date="2023" name="Plant J.">
        <title>The genome of the king protea, Protea cynaroides.</title>
        <authorList>
            <person name="Chang J."/>
            <person name="Duong T.A."/>
            <person name="Schoeman C."/>
            <person name="Ma X."/>
            <person name="Roodt D."/>
            <person name="Barker N."/>
            <person name="Li Z."/>
            <person name="Van de Peer Y."/>
            <person name="Mizrachi E."/>
        </authorList>
    </citation>
    <scope>NUCLEOTIDE SEQUENCE</scope>
    <source>
        <tissue evidence="4">Young leaves</tissue>
    </source>
</reference>
<feature type="region of interest" description="Disordered" evidence="2">
    <location>
        <begin position="1136"/>
        <end position="1188"/>
    </location>
</feature>
<dbReference type="SUPFAM" id="SSF54928">
    <property type="entry name" value="RNA-binding domain, RBD"/>
    <property type="match status" value="1"/>
</dbReference>
<dbReference type="Gene3D" id="3.30.70.330">
    <property type="match status" value="1"/>
</dbReference>
<dbReference type="PANTHER" id="PTHR21494">
    <property type="entry name" value="ACTIVATING SIGNAL COINTEGRATOR 1 COMPLEX SUBUNIT 2 ASC-1 COMPLEX SUBUNIT P100"/>
    <property type="match status" value="1"/>
</dbReference>
<feature type="region of interest" description="Disordered" evidence="2">
    <location>
        <begin position="381"/>
        <end position="425"/>
    </location>
</feature>
<dbReference type="OrthoDB" id="5577209at2759"/>
<dbReference type="CDD" id="cd21546">
    <property type="entry name" value="SPOC_FPA-like"/>
    <property type="match status" value="1"/>
</dbReference>
<dbReference type="InterPro" id="IPR035979">
    <property type="entry name" value="RBD_domain_sf"/>
</dbReference>
<evidence type="ECO:0000313" key="5">
    <source>
        <dbReference type="Proteomes" id="UP001141806"/>
    </source>
</evidence>
<feature type="region of interest" description="Disordered" evidence="2">
    <location>
        <begin position="463"/>
        <end position="492"/>
    </location>
</feature>
<name>A0A9Q0HEN7_9MAGN</name>
<dbReference type="SMART" id="SM00360">
    <property type="entry name" value="RRM"/>
    <property type="match status" value="2"/>
</dbReference>
<dbReference type="Proteomes" id="UP001141806">
    <property type="component" value="Unassembled WGS sequence"/>
</dbReference>
<feature type="compositionally biased region" description="Basic and acidic residues" evidence="2">
    <location>
        <begin position="480"/>
        <end position="492"/>
    </location>
</feature>
<keyword evidence="5" id="KW-1185">Reference proteome</keyword>
<comment type="caution">
    <text evidence="4">The sequence shown here is derived from an EMBL/GenBank/DDBJ whole genome shotgun (WGS) entry which is preliminary data.</text>
</comment>
<feature type="region of interest" description="Disordered" evidence="2">
    <location>
        <begin position="278"/>
        <end position="297"/>
    </location>
</feature>
<evidence type="ECO:0000256" key="1">
    <source>
        <dbReference type="PROSITE-ProRule" id="PRU00176"/>
    </source>
</evidence>
<proteinExistence type="predicted"/>
<dbReference type="InterPro" id="IPR012677">
    <property type="entry name" value="Nucleotide-bd_a/b_plait_sf"/>
</dbReference>
<dbReference type="InterPro" id="IPR012921">
    <property type="entry name" value="SPOC_C"/>
</dbReference>
<feature type="compositionally biased region" description="Basic and acidic residues" evidence="2">
    <location>
        <begin position="416"/>
        <end position="425"/>
    </location>
</feature>
<protein>
    <recommendedName>
        <fullName evidence="3">RRM domain-containing protein</fullName>
    </recommendedName>
</protein>
<gene>
    <name evidence="4" type="ORF">NE237_024453</name>
</gene>
<organism evidence="4 5">
    <name type="scientific">Protea cynaroides</name>
    <dbReference type="NCBI Taxonomy" id="273540"/>
    <lineage>
        <taxon>Eukaryota</taxon>
        <taxon>Viridiplantae</taxon>
        <taxon>Streptophyta</taxon>
        <taxon>Embryophyta</taxon>
        <taxon>Tracheophyta</taxon>
        <taxon>Spermatophyta</taxon>
        <taxon>Magnoliopsida</taxon>
        <taxon>Proteales</taxon>
        <taxon>Proteaceae</taxon>
        <taxon>Protea</taxon>
    </lineage>
</organism>
<sequence length="1341" mass="147515">MASAEQPLKKRKLYESVQEPQIIHQSFKSPPSHEEVMRKRRNREEIRNLYECYRRIRFCISQKDSRLMPDFEQAYLSLITASRGCTSAQRIVAELIPRYASYCPTALEAAAKVAINMYNWSLALLVRGEDADGIAFETAKACVFGLVDICCTASSEAPTSSVIRGICTAVFVNVLTFFISSFEGKDIYQIDVKEMAKVQNSREFFDELKQKLADADEPELSKLFRFRALSLLRIFFCFPKNLLAACFELFITGATDGIYRGRYFLRQVTSQLDVDVVTQPPDNTSDDGRSYMGQVQKTSKGNGIGSEGLLSDDDHISEDTSLVSKNCLMGMVLSKDQSLRDWIFAKYNKLCKSASSQAMSEISSALEGIFESFSELVIEAHSQEDSDEDNSDPSKYINRQYLMPRIPNQSESSIEGSRRGSDGILRDTSASDAFYENRDSAEKVAVQSTKPGRSVVLLETDTKSVNKKSNQGCGGSGSRKGLETTEHGESRCDRSVRKDMANSQFPSPVAKMPLEFMNDTFEGGNNLAHVEKNQVSNVDLGLSSMRITSSAANVLASPKQHLAVWNPSSKNQIVWFCDKDPAAMDIYSASQQLWLGSVGPEASESLVRFQFEKFGHVEHLLFFPIKGFALVEYRNIMDAVKARECMQGSSPWGACLYIKFVDIGLGTRGAINGVAVGSSCHVYIGKVSSQWAKDEIMHEIMEVCLKTPTMVTDLTSESALLVEFETAEEATTVMAHLRQYRKENGYHTPSKKSLTLNAVRDDIGRSQVNSGRFVPNTIHAEFRNNNPGSLPTGMVGSPHIPAVLDSPIDGAKARMSQLSSLLSSLCTKYNIIQTSSSFDGHISRNHHVITARDEDKVPTSTLWIGLPDANSSFLTDDEIKAVCNLVAGNVGSVVRLTRGNMQMGCCFVEFSSVDAAVFALKNLRACPGMFFQIEFSQPGKHHNSSSLIKSNSSTHELISPRIKKENHVTSVQDAQPFQSSWTLSGSTDRLEVGTRKIDGGFESNMGGDPSQADGHAVPLVSKQMWMYMKPETELQFSAPGNVPGPPTATLGLTIPPAPQAHTSLYMRPVYLGPNSSWDTNILNHPLALNQMPAGILPNSLHVNGAAAPFPPASVTPLAQISGSSMRQFDQMVFLPAAPQLSSPPPPLPDMPPPLPPSPPPLPLSQPPFVPPPPSSPPPLQPAVESSNSEKGLQYKWQGALCKSGVHYCNISAHREDSDACKYSNLLSEPAGWPAKLDMTKRTDFRHVKSTFTSIPAHKREVCRLLPSTSGDHKGFQDFVSYLKQRECAGVIKIPTGKSLWARLLFILPYSLDTCSMLSISPNPSECLIALVLPKETNFDWV</sequence>
<dbReference type="GO" id="GO:0003723">
    <property type="term" value="F:RNA binding"/>
    <property type="evidence" value="ECO:0007669"/>
    <property type="project" value="UniProtKB-UniRule"/>
</dbReference>
<dbReference type="PROSITE" id="PS50102">
    <property type="entry name" value="RRM"/>
    <property type="match status" value="1"/>
</dbReference>
<dbReference type="InterPro" id="IPR052586">
    <property type="entry name" value="ASCC2"/>
</dbReference>
<keyword evidence="1" id="KW-0694">RNA-binding</keyword>
<accession>A0A9Q0HEN7</accession>
<evidence type="ECO:0000256" key="2">
    <source>
        <dbReference type="SAM" id="MobiDB-lite"/>
    </source>
</evidence>
<dbReference type="GO" id="GO:0043130">
    <property type="term" value="F:ubiquitin binding"/>
    <property type="evidence" value="ECO:0007669"/>
    <property type="project" value="TreeGrafter"/>
</dbReference>
<feature type="compositionally biased region" description="Pro residues" evidence="2">
    <location>
        <begin position="1141"/>
        <end position="1180"/>
    </location>
</feature>
<dbReference type="EMBL" id="JAMYWD010000008">
    <property type="protein sequence ID" value="KAJ4964514.1"/>
    <property type="molecule type" value="Genomic_DNA"/>
</dbReference>
<evidence type="ECO:0000313" key="4">
    <source>
        <dbReference type="EMBL" id="KAJ4964514.1"/>
    </source>
</evidence>
<dbReference type="PANTHER" id="PTHR21494:SF2">
    <property type="entry name" value="NUCLEIC ACID BINDING PROTEIN"/>
    <property type="match status" value="1"/>
</dbReference>
<dbReference type="Pfam" id="PF00076">
    <property type="entry name" value="RRM_1"/>
    <property type="match status" value="1"/>
</dbReference>
<dbReference type="CDD" id="cd00590">
    <property type="entry name" value="RRM_SF"/>
    <property type="match status" value="2"/>
</dbReference>
<feature type="domain" description="RRM" evidence="3">
    <location>
        <begin position="591"/>
        <end position="663"/>
    </location>
</feature>